<feature type="region of interest" description="Disordered" evidence="2">
    <location>
        <begin position="139"/>
        <end position="193"/>
    </location>
</feature>
<evidence type="ECO:0000313" key="3">
    <source>
        <dbReference type="EMBL" id="KAK5634754.1"/>
    </source>
</evidence>
<proteinExistence type="inferred from homology"/>
<dbReference type="PANTHER" id="PTHR13153">
    <property type="entry name" value="CGTHBA PROTEIN -14 GENE PROTEIN"/>
    <property type="match status" value="1"/>
</dbReference>
<dbReference type="InterPro" id="IPR005365">
    <property type="entry name" value="Npr3"/>
</dbReference>
<dbReference type="Proteomes" id="UP001305414">
    <property type="component" value="Unassembled WGS sequence"/>
</dbReference>
<dbReference type="GO" id="GO:0010508">
    <property type="term" value="P:positive regulation of autophagy"/>
    <property type="evidence" value="ECO:0007669"/>
    <property type="project" value="TreeGrafter"/>
</dbReference>
<comment type="function">
    <text evidence="1">Mediates inactivation of the TORC1 complex in response to amino acid starvation. Required for meiotic nuclear division.</text>
</comment>
<protein>
    <recommendedName>
        <fullName evidence="1">Nitrogen permease regulator 3</fullName>
    </recommendedName>
    <alternativeName>
        <fullName evidence="1">Required for meiotic nuclear division protein 11</fullName>
    </alternativeName>
</protein>
<dbReference type="Pfam" id="PF03666">
    <property type="entry name" value="NPR3"/>
    <property type="match status" value="1"/>
</dbReference>
<reference evidence="3 4" key="1">
    <citation type="submission" date="2023-10" db="EMBL/GenBank/DDBJ databases">
        <title>Draft genome sequence of Xylaria bambusicola isolate GMP-LS, the root and basal stem rot pathogen of sugarcane in Indonesia.</title>
        <authorList>
            <person name="Selvaraj P."/>
            <person name="Muralishankar V."/>
            <person name="Muruganantham S."/>
            <person name="Sp S."/>
            <person name="Haryani S."/>
            <person name="Lau K.J.X."/>
            <person name="Naqvi N.I."/>
        </authorList>
    </citation>
    <scope>NUCLEOTIDE SEQUENCE [LARGE SCALE GENOMIC DNA]</scope>
    <source>
        <strain evidence="3">GMP-LS</strain>
    </source>
</reference>
<keyword evidence="1" id="KW-0469">Meiosis</keyword>
<dbReference type="GO" id="GO:1904262">
    <property type="term" value="P:negative regulation of TORC1 signaling"/>
    <property type="evidence" value="ECO:0007669"/>
    <property type="project" value="TreeGrafter"/>
</dbReference>
<keyword evidence="4" id="KW-1185">Reference proteome</keyword>
<dbReference type="GO" id="GO:0051321">
    <property type="term" value="P:meiotic cell cycle"/>
    <property type="evidence" value="ECO:0007669"/>
    <property type="project" value="UniProtKB-UniRule"/>
</dbReference>
<feature type="region of interest" description="Disordered" evidence="2">
    <location>
        <begin position="45"/>
        <end position="114"/>
    </location>
</feature>
<dbReference type="GO" id="GO:0034198">
    <property type="term" value="P:cellular response to amino acid starvation"/>
    <property type="evidence" value="ECO:0007669"/>
    <property type="project" value="TreeGrafter"/>
</dbReference>
<feature type="compositionally biased region" description="Low complexity" evidence="2">
    <location>
        <begin position="165"/>
        <end position="189"/>
    </location>
</feature>
<comment type="similarity">
    <text evidence="1">Belongs to the NPR3 family.</text>
</comment>
<accession>A0AAN7V1H2</accession>
<dbReference type="GO" id="GO:0005774">
    <property type="term" value="C:vacuolar membrane"/>
    <property type="evidence" value="ECO:0007669"/>
    <property type="project" value="UniProtKB-SubCell"/>
</dbReference>
<dbReference type="GO" id="GO:0038202">
    <property type="term" value="P:TORC1 signaling"/>
    <property type="evidence" value="ECO:0007669"/>
    <property type="project" value="TreeGrafter"/>
</dbReference>
<evidence type="ECO:0000256" key="2">
    <source>
        <dbReference type="SAM" id="MobiDB-lite"/>
    </source>
</evidence>
<dbReference type="AlphaFoldDB" id="A0AAN7V1H2"/>
<dbReference type="PANTHER" id="PTHR13153:SF5">
    <property type="entry name" value="GATOR COMPLEX PROTEIN NPRL3"/>
    <property type="match status" value="1"/>
</dbReference>
<sequence length="362" mass="39211">MLAWLMRGGWVTQLCTFAYVVVWPEILYEVEYELEAEELRMLQEEATSKREKEKEKKRQAEKEQQSSNNTDHDDEKGKDKEKEEEQQHESDNNNSHRRFLNYRPSSPAGSSSTIRGLGNISLSGSTTTLDLLGASTASLSTVEGGPTTSSATHLPLPPQSPSAETSPSQHTTPSPSEAPSASASPPTESQTQGERFALAARLCRIADKEAQAAYERSAAFARKPPPHATDHPSQNTAAHLSHLSPYIIVDARRATGKDSLYLSAIGRRFTDAKVRAAWPVFWKYFNGHAALERIILGLATGDENHSAPGSGSGGNIAAAAAAAGGGGGNASTSTDKMKIKKRKEAWALMTAMSEHLICIRHF</sequence>
<gene>
    <name evidence="3" type="ORF">RRF57_010467</name>
</gene>
<organism evidence="3 4">
    <name type="scientific">Xylaria bambusicola</name>
    <dbReference type="NCBI Taxonomy" id="326684"/>
    <lineage>
        <taxon>Eukaryota</taxon>
        <taxon>Fungi</taxon>
        <taxon>Dikarya</taxon>
        <taxon>Ascomycota</taxon>
        <taxon>Pezizomycotina</taxon>
        <taxon>Sordariomycetes</taxon>
        <taxon>Xylariomycetidae</taxon>
        <taxon>Xylariales</taxon>
        <taxon>Xylariaceae</taxon>
        <taxon>Xylaria</taxon>
    </lineage>
</organism>
<evidence type="ECO:0000313" key="4">
    <source>
        <dbReference type="Proteomes" id="UP001305414"/>
    </source>
</evidence>
<evidence type="ECO:0000256" key="1">
    <source>
        <dbReference type="RuleBase" id="RU368069"/>
    </source>
</evidence>
<comment type="subcellular location">
    <subcellularLocation>
        <location evidence="1">Vacuole membrane</location>
        <topology evidence="1">Peripheral membrane protein</topology>
    </subcellularLocation>
</comment>
<dbReference type="EMBL" id="JAWHQM010000044">
    <property type="protein sequence ID" value="KAK5634754.1"/>
    <property type="molecule type" value="Genomic_DNA"/>
</dbReference>
<comment type="caution">
    <text evidence="3">The sequence shown here is derived from an EMBL/GenBank/DDBJ whole genome shotgun (WGS) entry which is preliminary data.</text>
</comment>
<feature type="compositionally biased region" description="Polar residues" evidence="2">
    <location>
        <begin position="103"/>
        <end position="114"/>
    </location>
</feature>
<feature type="compositionally biased region" description="Basic and acidic residues" evidence="2">
    <location>
        <begin position="45"/>
        <end position="91"/>
    </location>
</feature>
<keyword evidence="1" id="KW-0732">Signal</keyword>
<dbReference type="GO" id="GO:1990130">
    <property type="term" value="C:GATOR1 complex"/>
    <property type="evidence" value="ECO:0007669"/>
    <property type="project" value="TreeGrafter"/>
</dbReference>
<name>A0AAN7V1H2_9PEZI</name>